<comment type="caution">
    <text evidence="11">The sequence shown here is derived from an EMBL/GenBank/DDBJ whole genome shotgun (WGS) entry which is preliminary data.</text>
</comment>
<keyword evidence="4 8" id="KW-0812">Transmembrane</keyword>
<evidence type="ECO:0000256" key="8">
    <source>
        <dbReference type="RuleBase" id="RU079119"/>
    </source>
</evidence>
<dbReference type="Proteomes" id="UP000604825">
    <property type="component" value="Unassembled WGS sequence"/>
</dbReference>
<name>A0A811N9P5_9POAL</name>
<dbReference type="AlphaFoldDB" id="A0A811N9P5"/>
<feature type="transmembrane region" description="Helical" evidence="8">
    <location>
        <begin position="130"/>
        <end position="156"/>
    </location>
</feature>
<gene>
    <name evidence="11" type="ORF">NCGR_LOCUS16075</name>
</gene>
<dbReference type="PROSITE" id="PS50216">
    <property type="entry name" value="DHHC"/>
    <property type="match status" value="1"/>
</dbReference>
<dbReference type="GO" id="GO:0019706">
    <property type="term" value="F:protein-cysteine S-palmitoyltransferase activity"/>
    <property type="evidence" value="ECO:0007669"/>
    <property type="project" value="UniProtKB-EC"/>
</dbReference>
<organism evidence="11 12">
    <name type="scientific">Miscanthus lutarioriparius</name>
    <dbReference type="NCBI Taxonomy" id="422564"/>
    <lineage>
        <taxon>Eukaryota</taxon>
        <taxon>Viridiplantae</taxon>
        <taxon>Streptophyta</taxon>
        <taxon>Embryophyta</taxon>
        <taxon>Tracheophyta</taxon>
        <taxon>Spermatophyta</taxon>
        <taxon>Magnoliopsida</taxon>
        <taxon>Liliopsida</taxon>
        <taxon>Poales</taxon>
        <taxon>Poaceae</taxon>
        <taxon>PACMAD clade</taxon>
        <taxon>Panicoideae</taxon>
        <taxon>Andropogonodae</taxon>
        <taxon>Andropogoneae</taxon>
        <taxon>Saccharinae</taxon>
        <taxon>Miscanthus</taxon>
    </lineage>
</organism>
<dbReference type="OrthoDB" id="4096362at2759"/>
<dbReference type="GO" id="GO:0016020">
    <property type="term" value="C:membrane"/>
    <property type="evidence" value="ECO:0007669"/>
    <property type="project" value="UniProtKB-SubCell"/>
</dbReference>
<evidence type="ECO:0000259" key="10">
    <source>
        <dbReference type="Pfam" id="PF01529"/>
    </source>
</evidence>
<evidence type="ECO:0000256" key="1">
    <source>
        <dbReference type="ARBA" id="ARBA00004141"/>
    </source>
</evidence>
<protein>
    <recommendedName>
        <fullName evidence="8">S-acyltransferase</fullName>
        <ecNumber evidence="8">2.3.1.225</ecNumber>
    </recommendedName>
    <alternativeName>
        <fullName evidence="8">Palmitoyltransferase</fullName>
    </alternativeName>
</protein>
<evidence type="ECO:0000256" key="7">
    <source>
        <dbReference type="ARBA" id="ARBA00023315"/>
    </source>
</evidence>
<evidence type="ECO:0000256" key="4">
    <source>
        <dbReference type="ARBA" id="ARBA00022692"/>
    </source>
</evidence>
<evidence type="ECO:0000256" key="6">
    <source>
        <dbReference type="ARBA" id="ARBA00023136"/>
    </source>
</evidence>
<comment type="catalytic activity">
    <reaction evidence="8">
        <text>L-cysteinyl-[protein] + hexadecanoyl-CoA = S-hexadecanoyl-L-cysteinyl-[protein] + CoA</text>
        <dbReference type="Rhea" id="RHEA:36683"/>
        <dbReference type="Rhea" id="RHEA-COMP:10131"/>
        <dbReference type="Rhea" id="RHEA-COMP:11032"/>
        <dbReference type="ChEBI" id="CHEBI:29950"/>
        <dbReference type="ChEBI" id="CHEBI:57287"/>
        <dbReference type="ChEBI" id="CHEBI:57379"/>
        <dbReference type="ChEBI" id="CHEBI:74151"/>
        <dbReference type="EC" id="2.3.1.225"/>
    </reaction>
</comment>
<evidence type="ECO:0000256" key="2">
    <source>
        <dbReference type="ARBA" id="ARBA00008574"/>
    </source>
</evidence>
<evidence type="ECO:0000313" key="11">
    <source>
        <dbReference type="EMBL" id="CAD6223679.1"/>
    </source>
</evidence>
<feature type="compositionally biased region" description="Polar residues" evidence="9">
    <location>
        <begin position="19"/>
        <end position="31"/>
    </location>
</feature>
<dbReference type="InterPro" id="IPR039859">
    <property type="entry name" value="PFA4/ZDH16/20/ERF2-like"/>
</dbReference>
<keyword evidence="12" id="KW-1185">Reference proteome</keyword>
<keyword evidence="7 8" id="KW-0012">Acyltransferase</keyword>
<dbReference type="PANTHER" id="PTHR22883:SF57">
    <property type="entry name" value="S-ACYLTRANSFERASE"/>
    <property type="match status" value="1"/>
</dbReference>
<feature type="transmembrane region" description="Helical" evidence="8">
    <location>
        <begin position="92"/>
        <end position="110"/>
    </location>
</feature>
<comment type="domain">
    <text evidence="8">The DHHC domain is required for palmitoyltransferase activity.</text>
</comment>
<sequence length="232" mass="25426">MAATRDPGIIPRNNPAALSPSSLEDGTTDSATWPPPSRFLVVNGVEVRLKFCRTCKIHRAPRSYHCAVCDNCVGKFDQHCPWISQCVGLRNYRFYLLLMCSALAFYAFILKLDAANAEVFSYLVTALPETFALAALSFMAMCVLACLLASHAFLVAKNKTSHERYKGPYRSSPDPYDKGVVGNIKECLFDKLPPPRVDFRAAAEAEQNFGSSVQPSAGGDNDDGELNFGSSR</sequence>
<evidence type="ECO:0000256" key="9">
    <source>
        <dbReference type="SAM" id="MobiDB-lite"/>
    </source>
</evidence>
<dbReference type="GO" id="GO:0005783">
    <property type="term" value="C:endoplasmic reticulum"/>
    <property type="evidence" value="ECO:0007669"/>
    <property type="project" value="TreeGrafter"/>
</dbReference>
<dbReference type="InterPro" id="IPR001594">
    <property type="entry name" value="Palmitoyltrfase_DHHC"/>
</dbReference>
<keyword evidence="5 8" id="KW-1133">Transmembrane helix</keyword>
<feature type="region of interest" description="Disordered" evidence="9">
    <location>
        <begin position="207"/>
        <end position="232"/>
    </location>
</feature>
<evidence type="ECO:0000313" key="12">
    <source>
        <dbReference type="Proteomes" id="UP000604825"/>
    </source>
</evidence>
<feature type="domain" description="Palmitoyltransferase DHHC" evidence="10">
    <location>
        <begin position="48"/>
        <end position="166"/>
    </location>
</feature>
<evidence type="ECO:0000256" key="3">
    <source>
        <dbReference type="ARBA" id="ARBA00022679"/>
    </source>
</evidence>
<dbReference type="GO" id="GO:0005794">
    <property type="term" value="C:Golgi apparatus"/>
    <property type="evidence" value="ECO:0007669"/>
    <property type="project" value="TreeGrafter"/>
</dbReference>
<proteinExistence type="inferred from homology"/>
<evidence type="ECO:0000256" key="5">
    <source>
        <dbReference type="ARBA" id="ARBA00022989"/>
    </source>
</evidence>
<comment type="subcellular location">
    <subcellularLocation>
        <location evidence="1">Membrane</location>
        <topology evidence="1">Multi-pass membrane protein</topology>
    </subcellularLocation>
</comment>
<keyword evidence="3 8" id="KW-0808">Transferase</keyword>
<dbReference type="EMBL" id="CAJGYO010000004">
    <property type="protein sequence ID" value="CAD6223679.1"/>
    <property type="molecule type" value="Genomic_DNA"/>
</dbReference>
<keyword evidence="6 8" id="KW-0472">Membrane</keyword>
<feature type="region of interest" description="Disordered" evidence="9">
    <location>
        <begin position="1"/>
        <end position="31"/>
    </location>
</feature>
<dbReference type="PANTHER" id="PTHR22883">
    <property type="entry name" value="ZINC FINGER DHHC DOMAIN CONTAINING PROTEIN"/>
    <property type="match status" value="1"/>
</dbReference>
<dbReference type="EC" id="2.3.1.225" evidence="8"/>
<dbReference type="GO" id="GO:0006612">
    <property type="term" value="P:protein targeting to membrane"/>
    <property type="evidence" value="ECO:0007669"/>
    <property type="project" value="TreeGrafter"/>
</dbReference>
<comment type="similarity">
    <text evidence="2 8">Belongs to the DHHC palmitoyltransferase family.</text>
</comment>
<accession>A0A811N9P5</accession>
<reference evidence="11" key="1">
    <citation type="submission" date="2020-10" db="EMBL/GenBank/DDBJ databases">
        <authorList>
            <person name="Han B."/>
            <person name="Lu T."/>
            <person name="Zhao Q."/>
            <person name="Huang X."/>
            <person name="Zhao Y."/>
        </authorList>
    </citation>
    <scope>NUCLEOTIDE SEQUENCE</scope>
</reference>
<dbReference type="Pfam" id="PF01529">
    <property type="entry name" value="DHHC"/>
    <property type="match status" value="1"/>
</dbReference>